<dbReference type="InterPro" id="IPR032299">
    <property type="entry name" value="DUF4843"/>
</dbReference>
<dbReference type="Proteomes" id="UP001196873">
    <property type="component" value="Unassembled WGS sequence"/>
</dbReference>
<sequence length="440" mass="50083">MQAHRSFNSFKMTSIMIKTQYQLIIALFFGSLLLQSCSEEVVKTYSADGDGVYFNYADEDALTATVNFGDSILTQPKEIAVPLQLKVMGRAADEPRKVILKAKVMEGRGEAKVVLPEVVFSPKEITKTVKVKLQRPTMRDSVFGVEVYIDSEDAGSQIGAGIKGFQSFKLYAKESYSKPAQWDNMSLIYLGPWSADKQIMLVKLTKQDKFYASYDYYAFVRWNLAAIDSLRTYQKAHPQEAVAIDIPFTNDNTYEKPWYWTSLHDRYLGTYNSNAFVGLCNALDITTANERAQLTGDEAKMKALNKSAVEQMMTKYNTYYLDGWRPGSSYKDNFYVPMLSDVDYNVVKPQAWDDEQGGKTMVEKYYGSYSPEKYRLMIKVWMAHQGENFVLNQMFPVKNEWGNVSWDESIGGEDAIKQCNQLFRDAVAHGSYSFSFPVVP</sequence>
<proteinExistence type="predicted"/>
<protein>
    <submittedName>
        <fullName evidence="1">DUF4843 domain-containing protein</fullName>
    </submittedName>
</protein>
<evidence type="ECO:0000313" key="1">
    <source>
        <dbReference type="EMBL" id="MBW4865283.1"/>
    </source>
</evidence>
<dbReference type="Pfam" id="PF16132">
    <property type="entry name" value="DUF4843"/>
    <property type="match status" value="1"/>
</dbReference>
<gene>
    <name evidence="1" type="ORF">KZY68_04475</name>
</gene>
<dbReference type="AlphaFoldDB" id="A0AAW4NJQ8"/>
<evidence type="ECO:0000313" key="2">
    <source>
        <dbReference type="Proteomes" id="UP001196873"/>
    </source>
</evidence>
<comment type="caution">
    <text evidence="1">The sequence shown here is derived from an EMBL/GenBank/DDBJ whole genome shotgun (WGS) entry which is preliminary data.</text>
</comment>
<dbReference type="EMBL" id="JAHXRF010000005">
    <property type="protein sequence ID" value="MBW4865283.1"/>
    <property type="molecule type" value="Genomic_DNA"/>
</dbReference>
<name>A0AAW4NJQ8_9BACT</name>
<accession>A0AAW4NJQ8</accession>
<reference evidence="1" key="1">
    <citation type="submission" date="2021-07" db="EMBL/GenBank/DDBJ databases">
        <title>Genomic diversity and antimicrobial resistance of Prevotella spp. isolated from chronic lung disease airways.</title>
        <authorList>
            <person name="Webb K.A."/>
            <person name="Olagoke O.S."/>
            <person name="Baird T."/>
            <person name="Neill J."/>
            <person name="Pham A."/>
            <person name="Wells T.J."/>
            <person name="Ramsay K.A."/>
            <person name="Bell S.C."/>
            <person name="Sarovich D.S."/>
            <person name="Price E.P."/>
        </authorList>
    </citation>
    <scope>NUCLEOTIDE SEQUENCE</scope>
    <source>
        <strain evidence="1">SCHI0047.S.3</strain>
    </source>
</reference>
<organism evidence="1 2">
    <name type="scientific">Segatella salivae</name>
    <dbReference type="NCBI Taxonomy" id="228604"/>
    <lineage>
        <taxon>Bacteria</taxon>
        <taxon>Pseudomonadati</taxon>
        <taxon>Bacteroidota</taxon>
        <taxon>Bacteroidia</taxon>
        <taxon>Bacteroidales</taxon>
        <taxon>Prevotellaceae</taxon>
        <taxon>Segatella</taxon>
    </lineage>
</organism>